<feature type="signal peptide" evidence="1">
    <location>
        <begin position="1"/>
        <end position="23"/>
    </location>
</feature>
<dbReference type="EMBL" id="JANTYZ010000001">
    <property type="protein sequence ID" value="MCS3864215.1"/>
    <property type="molecule type" value="Genomic_DNA"/>
</dbReference>
<protein>
    <recommendedName>
        <fullName evidence="2">PDZ domain-containing protein</fullName>
    </recommendedName>
</protein>
<dbReference type="RefSeq" id="WP_251953159.1">
    <property type="nucleotide sequence ID" value="NZ_CALTSQ010000009.1"/>
</dbReference>
<evidence type="ECO:0000313" key="3">
    <source>
        <dbReference type="EMBL" id="MCS3864215.1"/>
    </source>
</evidence>
<evidence type="ECO:0000259" key="2">
    <source>
        <dbReference type="SMART" id="SM00228"/>
    </source>
</evidence>
<dbReference type="GO" id="GO:0006508">
    <property type="term" value="P:proteolysis"/>
    <property type="evidence" value="ECO:0007669"/>
    <property type="project" value="InterPro"/>
</dbReference>
<gene>
    <name evidence="3" type="ORF">GGP82_000746</name>
</gene>
<dbReference type="Pfam" id="PF04389">
    <property type="entry name" value="Peptidase_M28"/>
    <property type="match status" value="1"/>
</dbReference>
<dbReference type="InterPro" id="IPR001478">
    <property type="entry name" value="PDZ"/>
</dbReference>
<dbReference type="SMART" id="SM00228">
    <property type="entry name" value="PDZ"/>
    <property type="match status" value="1"/>
</dbReference>
<dbReference type="PROSITE" id="PS51257">
    <property type="entry name" value="PROKAR_LIPOPROTEIN"/>
    <property type="match status" value="1"/>
</dbReference>
<evidence type="ECO:0000313" key="4">
    <source>
        <dbReference type="Proteomes" id="UP001155034"/>
    </source>
</evidence>
<name>A0A9X2R4L5_9BACT</name>
<dbReference type="Gene3D" id="3.40.630.10">
    <property type="entry name" value="Zn peptidases"/>
    <property type="match status" value="1"/>
</dbReference>
<dbReference type="SUPFAM" id="SSF50156">
    <property type="entry name" value="PDZ domain-like"/>
    <property type="match status" value="1"/>
</dbReference>
<dbReference type="Gene3D" id="2.30.42.10">
    <property type="match status" value="1"/>
</dbReference>
<dbReference type="InterPro" id="IPR007484">
    <property type="entry name" value="Peptidase_M28"/>
</dbReference>
<reference evidence="3" key="1">
    <citation type="submission" date="2022-08" db="EMBL/GenBank/DDBJ databases">
        <title>Genomic Encyclopedia of Type Strains, Phase V (KMG-V): Genome sequencing to study the core and pangenomes of soil and plant-associated prokaryotes.</title>
        <authorList>
            <person name="Whitman W."/>
        </authorList>
    </citation>
    <scope>NUCLEOTIDE SEQUENCE</scope>
    <source>
        <strain evidence="3">SP2016B</strain>
    </source>
</reference>
<dbReference type="SUPFAM" id="SSF53187">
    <property type="entry name" value="Zn-dependent exopeptidases"/>
    <property type="match status" value="1"/>
</dbReference>
<dbReference type="Pfam" id="PF13180">
    <property type="entry name" value="PDZ_2"/>
    <property type="match status" value="1"/>
</dbReference>
<dbReference type="PANTHER" id="PTHR12147:SF26">
    <property type="entry name" value="PEPTIDASE M28 DOMAIN-CONTAINING PROTEIN"/>
    <property type="match status" value="1"/>
</dbReference>
<dbReference type="AlphaFoldDB" id="A0A9X2R4L5"/>
<comment type="caution">
    <text evidence="3">The sequence shown here is derived from an EMBL/GenBank/DDBJ whole genome shotgun (WGS) entry which is preliminary data.</text>
</comment>
<feature type="chain" id="PRO_5040788728" description="PDZ domain-containing protein" evidence="1">
    <location>
        <begin position="24"/>
        <end position="421"/>
    </location>
</feature>
<dbReference type="PANTHER" id="PTHR12147">
    <property type="entry name" value="METALLOPEPTIDASE M28 FAMILY MEMBER"/>
    <property type="match status" value="1"/>
</dbReference>
<dbReference type="Proteomes" id="UP001155034">
    <property type="component" value="Unassembled WGS sequence"/>
</dbReference>
<organism evidence="3 4">
    <name type="scientific">Salinibacter ruber</name>
    <dbReference type="NCBI Taxonomy" id="146919"/>
    <lineage>
        <taxon>Bacteria</taxon>
        <taxon>Pseudomonadati</taxon>
        <taxon>Rhodothermota</taxon>
        <taxon>Rhodothermia</taxon>
        <taxon>Rhodothermales</taxon>
        <taxon>Salinibacteraceae</taxon>
        <taxon>Salinibacter</taxon>
    </lineage>
</organism>
<feature type="domain" description="PDZ" evidence="2">
    <location>
        <begin position="335"/>
        <end position="412"/>
    </location>
</feature>
<dbReference type="InterPro" id="IPR036034">
    <property type="entry name" value="PDZ_sf"/>
</dbReference>
<dbReference type="GO" id="GO:0008235">
    <property type="term" value="F:metalloexopeptidase activity"/>
    <property type="evidence" value="ECO:0007669"/>
    <property type="project" value="InterPro"/>
</dbReference>
<accession>A0A9X2R4L5</accession>
<keyword evidence="1" id="KW-0732">Signal</keyword>
<dbReference type="CDD" id="cd05663">
    <property type="entry name" value="M28_like_PA_PDZ_associated"/>
    <property type="match status" value="1"/>
</dbReference>
<proteinExistence type="predicted"/>
<evidence type="ECO:0000256" key="1">
    <source>
        <dbReference type="SAM" id="SignalP"/>
    </source>
</evidence>
<dbReference type="InterPro" id="IPR045175">
    <property type="entry name" value="M28_fam"/>
</dbReference>
<sequence>MLRFARPPIALMLLLLGACSADAGRAQPAPSVAPPALHDLRVDVGYLSADLLRGRETGTKGARLAAQHLVQRFRELGLAPGLDSTWTQPFDVTYSPNPHAPSGHGTPRTGRNVVAHLDRGAGRTVVIGAHYDGLGYGGPGSRSPGDSLIHNGADDNASGVAALLEVAHQLKNSDALSSNVLFVAFSGEELGLYGSKHFVDAMPMPPDQVRYMINLDMVGRLGDSRRLVVSGTGTSPAWAPALDAAAEATNITLAEDPSGLGASDHTSFYLDDIPAVHLFTGAHDHYHTPGDDSHRIDYDGLHDVATFAVRLVEALGDDGDLPFTETDNEPQGRRTSFDVTLGVMPDYTFDGTGMRIDAVTEDDGPAARAGLRAGDVVVRVGDVTVDDIYAYMDALGELAPGDATTVVVKRGDQTLKAEVQF</sequence>